<keyword evidence="2" id="KW-1185">Reference proteome</keyword>
<proteinExistence type="predicted"/>
<evidence type="ECO:0000313" key="2">
    <source>
        <dbReference type="Proteomes" id="UP001157502"/>
    </source>
</evidence>
<dbReference type="EMBL" id="CM055736">
    <property type="protein sequence ID" value="KAJ8007028.1"/>
    <property type="molecule type" value="Genomic_DNA"/>
</dbReference>
<dbReference type="Proteomes" id="UP001157502">
    <property type="component" value="Chromosome 9"/>
</dbReference>
<reference evidence="1" key="1">
    <citation type="submission" date="2021-05" db="EMBL/GenBank/DDBJ databases">
        <authorList>
            <person name="Pan Q."/>
            <person name="Jouanno E."/>
            <person name="Zahm M."/>
            <person name="Klopp C."/>
            <person name="Cabau C."/>
            <person name="Louis A."/>
            <person name="Berthelot C."/>
            <person name="Parey E."/>
            <person name="Roest Crollius H."/>
            <person name="Montfort J."/>
            <person name="Robinson-Rechavi M."/>
            <person name="Bouchez O."/>
            <person name="Lampietro C."/>
            <person name="Lopez Roques C."/>
            <person name="Donnadieu C."/>
            <person name="Postlethwait J."/>
            <person name="Bobe J."/>
            <person name="Dillon D."/>
            <person name="Chandos A."/>
            <person name="von Hippel F."/>
            <person name="Guiguen Y."/>
        </authorList>
    </citation>
    <scope>NUCLEOTIDE SEQUENCE</scope>
    <source>
        <strain evidence="1">YG-Jan2019</strain>
    </source>
</reference>
<accession>A0ACC2GUF0</accession>
<sequence>MDNVTNYVSAVPLKELGLGLGAEHLNDEEVQELTDDYSLPALKVLFQLWVGQSSECFRRMALLLSPQRLEEPGQDPVKDGTPTLPIHCSVAVVTQPLYSVLSGCLGDLQRSYEFHRYFETQHRTQGSDKVGRARQKCRELNTLHTSVRSLQLHLKALLNEIIILEDDLEKLMVTREAVEVTVEGYQELQARLSQLQPHMQASAGCWEDTVGQVERMLRRANTSPGSPESPGGCLPPAPSALPSPPSYTLILDRDPVPEEQELEAYVSDSEDENESGGSVVDMLSPEERERQRREREESRRVLSELKAVLGLRASDVERRKWKQLLFNDQAAVMPVRAGETCSSAESQMTTDPLDTLTPVGAAEPVVSEGNHLSESLNDREELEEKQVITEFCSGETGERGEKQGVGDSVPNEPDGEQLCQFDWLPDEGVGQSEPDHLLQPRIPAVTVMDRLTELHGSAALNFSSSLAAQVAARSHTFTNMEEQTFGDSGDEEEDEEEGKCLLLDDHTSEELGPKPDSFAKLKT</sequence>
<organism evidence="1 2">
    <name type="scientific">Dallia pectoralis</name>
    <name type="common">Alaska blackfish</name>
    <dbReference type="NCBI Taxonomy" id="75939"/>
    <lineage>
        <taxon>Eukaryota</taxon>
        <taxon>Metazoa</taxon>
        <taxon>Chordata</taxon>
        <taxon>Craniata</taxon>
        <taxon>Vertebrata</taxon>
        <taxon>Euteleostomi</taxon>
        <taxon>Actinopterygii</taxon>
        <taxon>Neopterygii</taxon>
        <taxon>Teleostei</taxon>
        <taxon>Protacanthopterygii</taxon>
        <taxon>Esociformes</taxon>
        <taxon>Umbridae</taxon>
        <taxon>Dallia</taxon>
    </lineage>
</organism>
<name>A0ACC2GUF0_DALPE</name>
<gene>
    <name evidence="1" type="ORF">DPEC_G00113320</name>
</gene>
<protein>
    <submittedName>
        <fullName evidence="1">Uncharacterized protein</fullName>
    </submittedName>
</protein>
<evidence type="ECO:0000313" key="1">
    <source>
        <dbReference type="EMBL" id="KAJ8007028.1"/>
    </source>
</evidence>
<comment type="caution">
    <text evidence="1">The sequence shown here is derived from an EMBL/GenBank/DDBJ whole genome shotgun (WGS) entry which is preliminary data.</text>
</comment>